<dbReference type="PROSITE" id="PS50151">
    <property type="entry name" value="UVR"/>
    <property type="match status" value="1"/>
</dbReference>
<dbReference type="EMBL" id="CP002160">
    <property type="protein sequence ID" value="ADL53432.1"/>
    <property type="molecule type" value="Genomic_DNA"/>
</dbReference>
<dbReference type="PIRSF" id="PIRSF015034">
    <property type="entry name" value="YacH"/>
    <property type="match status" value="1"/>
</dbReference>
<accession>D9SXC9</accession>
<dbReference type="InterPro" id="IPR036876">
    <property type="entry name" value="UVR_dom_sf"/>
</dbReference>
<evidence type="ECO:0000313" key="3">
    <source>
        <dbReference type="Proteomes" id="UP000002730"/>
    </source>
</evidence>
<dbReference type="RefSeq" id="WP_010073770.1">
    <property type="nucleotide sequence ID" value="NC_014393.1"/>
</dbReference>
<gene>
    <name evidence="2" type="ordered locus">Clocel_3762</name>
</gene>
<dbReference type="PANTHER" id="PTHR38430:SF1">
    <property type="entry name" value="PROTEIN-ARGININE KINASE ACTIVATOR PROTEIN"/>
    <property type="match status" value="1"/>
</dbReference>
<dbReference type="GO" id="GO:1990170">
    <property type="term" value="P:stress response to cadmium ion"/>
    <property type="evidence" value="ECO:0007669"/>
    <property type="project" value="TreeGrafter"/>
</dbReference>
<dbReference type="GO" id="GO:0046870">
    <property type="term" value="F:cadmium ion binding"/>
    <property type="evidence" value="ECO:0007669"/>
    <property type="project" value="TreeGrafter"/>
</dbReference>
<dbReference type="InterPro" id="IPR001943">
    <property type="entry name" value="UVR_dom"/>
</dbReference>
<protein>
    <submittedName>
        <fullName evidence="2">UvrB/UvrC protein</fullName>
    </submittedName>
</protein>
<evidence type="ECO:0000259" key="1">
    <source>
        <dbReference type="PROSITE" id="PS50151"/>
    </source>
</evidence>
<dbReference type="GO" id="GO:0008270">
    <property type="term" value="F:zinc ion binding"/>
    <property type="evidence" value="ECO:0007669"/>
    <property type="project" value="TreeGrafter"/>
</dbReference>
<dbReference type="GO" id="GO:1990169">
    <property type="term" value="P:stress response to copper ion"/>
    <property type="evidence" value="ECO:0007669"/>
    <property type="project" value="TreeGrafter"/>
</dbReference>
<feature type="domain" description="UVR" evidence="1">
    <location>
        <begin position="136"/>
        <end position="171"/>
    </location>
</feature>
<dbReference type="HOGENOM" id="CLU_102553_1_0_9"/>
<dbReference type="GO" id="GO:0005507">
    <property type="term" value="F:copper ion binding"/>
    <property type="evidence" value="ECO:0007669"/>
    <property type="project" value="TreeGrafter"/>
</dbReference>
<dbReference type="PANTHER" id="PTHR38430">
    <property type="entry name" value="PROTEIN-ARGININE KINASE ACTIVATOR PROTEIN"/>
    <property type="match status" value="1"/>
</dbReference>
<sequence>MICEKCKENEATIHIEKYINGEKEEMNLCEKCAKETGAFGMMGSSIFGDFTFQNILSGFMDYVNIGKSSNDIPKTEVTCSGCGTTLSEFSKKGIVGCDTCYKDLGSYIMPIVKKVQKNVEHKGKIPEKLEKTIKNKKYLLKLKEELQKAILEENFEHAAELRDEIKGIQAD</sequence>
<dbReference type="Pfam" id="PF02151">
    <property type="entry name" value="UVR"/>
    <property type="match status" value="1"/>
</dbReference>
<keyword evidence="3" id="KW-1185">Reference proteome</keyword>
<organism evidence="2 3">
    <name type="scientific">Clostridium cellulovorans (strain ATCC 35296 / DSM 3052 / OCM 3 / 743B)</name>
    <dbReference type="NCBI Taxonomy" id="573061"/>
    <lineage>
        <taxon>Bacteria</taxon>
        <taxon>Bacillati</taxon>
        <taxon>Bacillota</taxon>
        <taxon>Clostridia</taxon>
        <taxon>Eubacteriales</taxon>
        <taxon>Clostridiaceae</taxon>
        <taxon>Clostridium</taxon>
    </lineage>
</organism>
<name>D9SXC9_CLOC7</name>
<dbReference type="SUPFAM" id="SSF46600">
    <property type="entry name" value="C-terminal UvrC-binding domain of UvrB"/>
    <property type="match status" value="1"/>
</dbReference>
<dbReference type="OrthoDB" id="9788704at2"/>
<dbReference type="eggNOG" id="COG3880">
    <property type="taxonomic scope" value="Bacteria"/>
</dbReference>
<dbReference type="InterPro" id="IPR025542">
    <property type="entry name" value="YacH"/>
</dbReference>
<reference evidence="2 3" key="1">
    <citation type="submission" date="2010-08" db="EMBL/GenBank/DDBJ databases">
        <title>Complete sequence of Clostridium cellulovorans 743B.</title>
        <authorList>
            <consortium name="US DOE Joint Genome Institute"/>
            <person name="Lucas S."/>
            <person name="Copeland A."/>
            <person name="Lapidus A."/>
            <person name="Cheng J.-F."/>
            <person name="Bruce D."/>
            <person name="Goodwin L."/>
            <person name="Pitluck S."/>
            <person name="Chertkov O."/>
            <person name="Detter J.C."/>
            <person name="Han C."/>
            <person name="Tapia R."/>
            <person name="Land M."/>
            <person name="Hauser L."/>
            <person name="Chang Y.-J."/>
            <person name="Jeffries C."/>
            <person name="Kyrpides N."/>
            <person name="Ivanova N."/>
            <person name="Mikhailova N."/>
            <person name="Hemme C.L."/>
            <person name="Woyke T."/>
        </authorList>
    </citation>
    <scope>NUCLEOTIDE SEQUENCE [LARGE SCALE GENOMIC DNA]</scope>
    <source>
        <strain evidence="3">ATCC 35296 / DSM 3052 / OCM 3 / 743B</strain>
    </source>
</reference>
<proteinExistence type="predicted"/>
<evidence type="ECO:0000313" key="2">
    <source>
        <dbReference type="EMBL" id="ADL53432.1"/>
    </source>
</evidence>
<dbReference type="AlphaFoldDB" id="D9SXC9"/>
<dbReference type="STRING" id="573061.Clocel_3762"/>
<dbReference type="Proteomes" id="UP000002730">
    <property type="component" value="Chromosome"/>
</dbReference>
<dbReference type="GO" id="GO:0050897">
    <property type="term" value="F:cobalt ion binding"/>
    <property type="evidence" value="ECO:0007669"/>
    <property type="project" value="TreeGrafter"/>
</dbReference>
<dbReference type="KEGG" id="ccb:Clocel_3762"/>